<name>A0AAE4T3S1_9EURY</name>
<dbReference type="PANTHER" id="PTHR39662:SF1">
    <property type="entry name" value="DUF354 DOMAIN-CONTAINING PROTEIN"/>
    <property type="match status" value="1"/>
</dbReference>
<dbReference type="EMBL" id="JAVDZE010000002">
    <property type="protein sequence ID" value="MDV3104093.1"/>
    <property type="molecule type" value="Genomic_DNA"/>
</dbReference>
<dbReference type="InterPro" id="IPR007152">
    <property type="entry name" value="DUF354"/>
</dbReference>
<organism evidence="1 2">
    <name type="scientific">Thermococcus waiotapuensis</name>
    <dbReference type="NCBI Taxonomy" id="90909"/>
    <lineage>
        <taxon>Archaea</taxon>
        <taxon>Methanobacteriati</taxon>
        <taxon>Methanobacteriota</taxon>
        <taxon>Thermococci</taxon>
        <taxon>Thermococcales</taxon>
        <taxon>Thermococcaceae</taxon>
        <taxon>Thermococcus</taxon>
    </lineage>
</organism>
<proteinExistence type="predicted"/>
<dbReference type="Gene3D" id="3.40.50.2000">
    <property type="entry name" value="Glycogen Phosphorylase B"/>
    <property type="match status" value="1"/>
</dbReference>
<protein>
    <submittedName>
        <fullName evidence="1">DUF354 domain-containing protein</fullName>
    </submittedName>
</protein>
<keyword evidence="2" id="KW-1185">Reference proteome</keyword>
<gene>
    <name evidence="1" type="ORF">RBI02_06000</name>
</gene>
<dbReference type="AlphaFoldDB" id="A0AAE4T3S1"/>
<dbReference type="Pfam" id="PF04007">
    <property type="entry name" value="DUF354"/>
    <property type="match status" value="1"/>
</dbReference>
<evidence type="ECO:0000313" key="1">
    <source>
        <dbReference type="EMBL" id="MDV3104093.1"/>
    </source>
</evidence>
<dbReference type="RefSeq" id="WP_315341810.1">
    <property type="nucleotide sequence ID" value="NZ_JAVDZE010000002.1"/>
</dbReference>
<dbReference type="Proteomes" id="UP001245683">
    <property type="component" value="Unassembled WGS sequence"/>
</dbReference>
<comment type="caution">
    <text evidence="1">The sequence shown here is derived from an EMBL/GenBank/DDBJ whole genome shotgun (WGS) entry which is preliminary data.</text>
</comment>
<sequence>MKLVVDIVHPADVNFFKNAVKILKNKFGIEIELVILPREGVLPIAKEEFKNEHIPLFIVGTNRRSVLGKSLSLVTRTISLLKYFSKTNADIITAFGGIGSSQAAYLLRKPSVIFYDDLEYKLAHYSFKFFASRIVVPESTPVNGKKYRKFNGFKELAYLHPKYFTPTKEVLNEYGLKPLRYVFLREVSKGTLNYRHLSEGQLSEFCGYLNDMNLTVVVSLENKGLRSMFEKENCIILKEPVKDIHSLLAYALFTLSSGDTMARESCLLGTPCIYTGGRKMSVNRELEKMGCLISVSPFNKGQILQKIREVIENDLKKETQRMIKNTIKTKWDDTTKVIIDNILEFAE</sequence>
<reference evidence="1 2" key="1">
    <citation type="submission" date="2023-08" db="EMBL/GenBank/DDBJ databases">
        <title>Draft genome sequence of Thermococcus waiotapuensis WT1T, a thermophilic sulphur-dependent archaeon from order Thermococcales.</title>
        <authorList>
            <person name="Manners S.H."/>
            <person name="Carere C.R."/>
            <person name="Dhami M.K."/>
            <person name="Dobson R.C.J."/>
            <person name="Stott M.B."/>
        </authorList>
    </citation>
    <scope>NUCLEOTIDE SEQUENCE [LARGE SCALE GENOMIC DNA]</scope>
    <source>
        <strain evidence="1 2">WT1</strain>
    </source>
</reference>
<dbReference type="SUPFAM" id="SSF53756">
    <property type="entry name" value="UDP-Glycosyltransferase/glycogen phosphorylase"/>
    <property type="match status" value="1"/>
</dbReference>
<dbReference type="PANTHER" id="PTHR39662">
    <property type="entry name" value="DUF354 DOMAIN-CONTAINING PROTEIN-RELATED"/>
    <property type="match status" value="1"/>
</dbReference>
<accession>A0AAE4T3S1</accession>
<evidence type="ECO:0000313" key="2">
    <source>
        <dbReference type="Proteomes" id="UP001245683"/>
    </source>
</evidence>